<gene>
    <name evidence="2" type="ORF">UFOPK3773_01053</name>
</gene>
<sequence length="412" mass="44382">MLQTHRVEPVGVNTADHHGHRDRSERSRDSPAAPTHVVGVHRLGERHVGAGVEPAHQLLGMVVEVRLDGVPASAQRVLGSLRRAAKAQLELGLAAVTEVRHAPGQTEPLVRAAAGLRMVVVAIAVAGVAAHREHLRGVKPDLVRRRCRTHGQHQRGSHALGGHDCPLQRTHAAHRPACHRHPAVDAERVAQTDFDLNLVTNSNARPARAPRLAIGRERRWARGALTPAEHVGAHHEPLVGVERLARAHHVVPPAGGDLARTLRAGHMRVGRERMQDQHGIDDPAPLVTARGSERLVGHPHRGQRSARLQGQRRQVDELSPTGVVPLPPGGAGRRGSVVRDRHRRCLAQASLAARKPASRSWKASLEARNPASRSARISTMFSMPTERRTSPGVTPEAACSSGESCECVVLAG</sequence>
<dbReference type="AlphaFoldDB" id="A0A6J7JM90"/>
<dbReference type="EMBL" id="CAFBNF010000106">
    <property type="protein sequence ID" value="CAB4944660.1"/>
    <property type="molecule type" value="Genomic_DNA"/>
</dbReference>
<feature type="region of interest" description="Disordered" evidence="1">
    <location>
        <begin position="1"/>
        <end position="35"/>
    </location>
</feature>
<name>A0A6J7JM90_9ZZZZ</name>
<proteinExistence type="predicted"/>
<evidence type="ECO:0000313" key="2">
    <source>
        <dbReference type="EMBL" id="CAB4944660.1"/>
    </source>
</evidence>
<feature type="region of interest" description="Disordered" evidence="1">
    <location>
        <begin position="297"/>
        <end position="336"/>
    </location>
</feature>
<organism evidence="2">
    <name type="scientific">freshwater metagenome</name>
    <dbReference type="NCBI Taxonomy" id="449393"/>
    <lineage>
        <taxon>unclassified sequences</taxon>
        <taxon>metagenomes</taxon>
        <taxon>ecological metagenomes</taxon>
    </lineage>
</organism>
<reference evidence="2" key="1">
    <citation type="submission" date="2020-05" db="EMBL/GenBank/DDBJ databases">
        <authorList>
            <person name="Chiriac C."/>
            <person name="Salcher M."/>
            <person name="Ghai R."/>
            <person name="Kavagutti S V."/>
        </authorList>
    </citation>
    <scope>NUCLEOTIDE SEQUENCE</scope>
</reference>
<feature type="compositionally biased region" description="Basic and acidic residues" evidence="1">
    <location>
        <begin position="15"/>
        <end position="29"/>
    </location>
</feature>
<evidence type="ECO:0000256" key="1">
    <source>
        <dbReference type="SAM" id="MobiDB-lite"/>
    </source>
</evidence>
<accession>A0A6J7JM90</accession>
<protein>
    <submittedName>
        <fullName evidence="2">Unannotated protein</fullName>
    </submittedName>
</protein>